<dbReference type="Pfam" id="PF13672">
    <property type="entry name" value="PP2C_2"/>
    <property type="match status" value="1"/>
</dbReference>
<reference evidence="2 3" key="1">
    <citation type="submission" date="2023-04" db="EMBL/GenBank/DDBJ databases">
        <title>Draft genome sequence of Saccharopolyspora sp. TS4A08 isolated from sweet potato rhizospheric soil.</title>
        <authorList>
            <person name="Suksaard P."/>
            <person name="Duangmal K."/>
        </authorList>
    </citation>
    <scope>NUCLEOTIDE SEQUENCE [LARGE SCALE GENOMIC DNA]</scope>
    <source>
        <strain evidence="2 3">TS4A08</strain>
    </source>
</reference>
<proteinExistence type="predicted"/>
<dbReference type="PROSITE" id="PS51746">
    <property type="entry name" value="PPM_2"/>
    <property type="match status" value="1"/>
</dbReference>
<protein>
    <submittedName>
        <fullName evidence="2">Protein phosphatase 2C domain-containing protein</fullName>
    </submittedName>
</protein>
<evidence type="ECO:0000313" key="2">
    <source>
        <dbReference type="EMBL" id="MDI2028977.1"/>
    </source>
</evidence>
<dbReference type="InterPro" id="IPR036457">
    <property type="entry name" value="PPM-type-like_dom_sf"/>
</dbReference>
<dbReference type="Gene3D" id="3.60.40.10">
    <property type="entry name" value="PPM-type phosphatase domain"/>
    <property type="match status" value="1"/>
</dbReference>
<dbReference type="CDD" id="cd00143">
    <property type="entry name" value="PP2Cc"/>
    <property type="match status" value="1"/>
</dbReference>
<keyword evidence="3" id="KW-1185">Reference proteome</keyword>
<dbReference type="SMART" id="SM00331">
    <property type="entry name" value="PP2C_SIG"/>
    <property type="match status" value="1"/>
</dbReference>
<dbReference type="RefSeq" id="WP_281455331.1">
    <property type="nucleotide sequence ID" value="NZ_JASAOF010000004.1"/>
</dbReference>
<comment type="caution">
    <text evidence="2">The sequence shown here is derived from an EMBL/GenBank/DDBJ whole genome shotgun (WGS) entry which is preliminary data.</text>
</comment>
<name>A0ABT6PLU6_9PSEU</name>
<feature type="domain" description="PPM-type phosphatase" evidence="1">
    <location>
        <begin position="6"/>
        <end position="232"/>
    </location>
</feature>
<dbReference type="SUPFAM" id="SSF81606">
    <property type="entry name" value="PP2C-like"/>
    <property type="match status" value="1"/>
</dbReference>
<evidence type="ECO:0000259" key="1">
    <source>
        <dbReference type="PROSITE" id="PS51746"/>
    </source>
</evidence>
<accession>A0ABT6PLU6</accession>
<dbReference type="InterPro" id="IPR001932">
    <property type="entry name" value="PPM-type_phosphatase-like_dom"/>
</dbReference>
<dbReference type="Proteomes" id="UP001237595">
    <property type="component" value="Unassembled WGS sequence"/>
</dbReference>
<dbReference type="InterPro" id="IPR015655">
    <property type="entry name" value="PP2C"/>
</dbReference>
<evidence type="ECO:0000313" key="3">
    <source>
        <dbReference type="Proteomes" id="UP001237595"/>
    </source>
</evidence>
<organism evidence="2 3">
    <name type="scientific">Saccharopolyspora ipomoeae</name>
    <dbReference type="NCBI Taxonomy" id="3042027"/>
    <lineage>
        <taxon>Bacteria</taxon>
        <taxon>Bacillati</taxon>
        <taxon>Actinomycetota</taxon>
        <taxon>Actinomycetes</taxon>
        <taxon>Pseudonocardiales</taxon>
        <taxon>Pseudonocardiaceae</taxon>
        <taxon>Saccharopolyspora</taxon>
    </lineage>
</organism>
<dbReference type="EMBL" id="JASAOF010000004">
    <property type="protein sequence ID" value="MDI2028977.1"/>
    <property type="molecule type" value="Genomic_DNA"/>
</dbReference>
<gene>
    <name evidence="2" type="ORF">QFW96_10160</name>
</gene>
<dbReference type="SMART" id="SM00332">
    <property type="entry name" value="PP2Cc"/>
    <property type="match status" value="1"/>
</dbReference>
<dbReference type="PANTHER" id="PTHR47992">
    <property type="entry name" value="PROTEIN PHOSPHATASE"/>
    <property type="match status" value="1"/>
</dbReference>
<sequence length="233" mass="24843">MTSTVLAGSSTRVGGRETNQDSSLVAEGLFAVADGIGGYSQGDVASRLALDALEQAFAEDRTTSGLLEAVRRANEVVWERANRDGTSMGTTVVALAMTEDAGAVALNVGDSRLYRLRDGNLEQLTDDHTVPAELLRAHRVTDDEARNHQYRHVLTRAIGVGPEVEVDHAEVPVEPGDRVLLCTDGLYNAQTPEELAALLGTDAEPQQICDALVEAALDHDADDNVTAVVVDIR</sequence>